<dbReference type="CDD" id="cd04693">
    <property type="entry name" value="NUDIX_Hydrolase"/>
    <property type="match status" value="1"/>
</dbReference>
<reference evidence="4 5" key="1">
    <citation type="journal article" date="2015" name="Antonie Van Leeuwenhoek">
        <title>Oceanobacillus bengalensis sp. nov., a bacterium isolated from seawater of the Bay of Bengal.</title>
        <authorList>
            <person name="Yongchang O."/>
            <person name="Xiang W."/>
            <person name="Wang G."/>
        </authorList>
    </citation>
    <scope>NUCLEOTIDE SEQUENCE [LARGE SCALE GENOMIC DNA]</scope>
    <source>
        <strain evidence="4 5">MCCC 1K00260</strain>
    </source>
</reference>
<dbReference type="Gene3D" id="3.90.79.10">
    <property type="entry name" value="Nucleoside Triphosphate Pyrophosphohydrolase"/>
    <property type="match status" value="1"/>
</dbReference>
<comment type="cofactor">
    <cofactor evidence="1">
        <name>Mg(2+)</name>
        <dbReference type="ChEBI" id="CHEBI:18420"/>
    </cofactor>
</comment>
<evidence type="ECO:0000256" key="2">
    <source>
        <dbReference type="ARBA" id="ARBA00022801"/>
    </source>
</evidence>
<dbReference type="Proteomes" id="UP000281813">
    <property type="component" value="Unassembled WGS sequence"/>
</dbReference>
<dbReference type="AlphaFoldDB" id="A0A494YU12"/>
<feature type="domain" description="Nudix hydrolase" evidence="3">
    <location>
        <begin position="28"/>
        <end position="155"/>
    </location>
</feature>
<dbReference type="SUPFAM" id="SSF55811">
    <property type="entry name" value="Nudix"/>
    <property type="match status" value="1"/>
</dbReference>
<keyword evidence="2" id="KW-0378">Hydrolase</keyword>
<evidence type="ECO:0000259" key="3">
    <source>
        <dbReference type="PROSITE" id="PS51462"/>
    </source>
</evidence>
<dbReference type="PANTHER" id="PTHR43046:SF14">
    <property type="entry name" value="MUTT_NUDIX FAMILY PROTEIN"/>
    <property type="match status" value="1"/>
</dbReference>
<evidence type="ECO:0000256" key="1">
    <source>
        <dbReference type="ARBA" id="ARBA00001946"/>
    </source>
</evidence>
<proteinExistence type="predicted"/>
<dbReference type="GO" id="GO:0016787">
    <property type="term" value="F:hydrolase activity"/>
    <property type="evidence" value="ECO:0007669"/>
    <property type="project" value="UniProtKB-KW"/>
</dbReference>
<dbReference type="PANTHER" id="PTHR43046">
    <property type="entry name" value="GDP-MANNOSE MANNOSYL HYDROLASE"/>
    <property type="match status" value="1"/>
</dbReference>
<accession>A0A494YU12</accession>
<dbReference type="InterPro" id="IPR020084">
    <property type="entry name" value="NUDIX_hydrolase_CS"/>
</dbReference>
<dbReference type="OrthoDB" id="9786032at2"/>
<dbReference type="EMBL" id="RBZO01000028">
    <property type="protein sequence ID" value="RKQ13632.1"/>
    <property type="molecule type" value="Genomic_DNA"/>
</dbReference>
<name>A0A494YU12_9BACI</name>
<keyword evidence="5" id="KW-1185">Reference proteome</keyword>
<evidence type="ECO:0000313" key="5">
    <source>
        <dbReference type="Proteomes" id="UP000281813"/>
    </source>
</evidence>
<dbReference type="Pfam" id="PF00293">
    <property type="entry name" value="NUDIX"/>
    <property type="match status" value="1"/>
</dbReference>
<dbReference type="PROSITE" id="PS00893">
    <property type="entry name" value="NUDIX_BOX"/>
    <property type="match status" value="1"/>
</dbReference>
<comment type="caution">
    <text evidence="4">The sequence shown here is derived from an EMBL/GenBank/DDBJ whole genome shotgun (WGS) entry which is preliminary data.</text>
</comment>
<protein>
    <submittedName>
        <fullName evidence="4">NUDIX domain-containing protein</fullName>
    </submittedName>
</protein>
<dbReference type="PROSITE" id="PS51462">
    <property type="entry name" value="NUDIX"/>
    <property type="match status" value="1"/>
</dbReference>
<organism evidence="4 5">
    <name type="scientific">Oceanobacillus bengalensis</name>
    <dbReference type="NCBI Taxonomy" id="1435466"/>
    <lineage>
        <taxon>Bacteria</taxon>
        <taxon>Bacillati</taxon>
        <taxon>Bacillota</taxon>
        <taxon>Bacilli</taxon>
        <taxon>Bacillales</taxon>
        <taxon>Bacillaceae</taxon>
        <taxon>Oceanobacillus</taxon>
    </lineage>
</organism>
<gene>
    <name evidence="4" type="ORF">D8M05_15480</name>
</gene>
<dbReference type="InterPro" id="IPR000086">
    <property type="entry name" value="NUDIX_hydrolase_dom"/>
</dbReference>
<sequence length="165" mass="19471">MERWDLYDINRKKLGRTHERGVQLPQGSYHLVVHVWIQNDKGEILLSRRHPEKHYGNLWECTGGSVLAGENSFEGALRETKEELGLELDPSLGKFLCSEVRADFHSDQWFFKSNATLENLFLQKEEVIDAKWVDRFTYDKMLEDNEIVPTLHYPYHLFKRLYTGD</sequence>
<dbReference type="RefSeq" id="WP_121133397.1">
    <property type="nucleotide sequence ID" value="NZ_JBHUFK010000053.1"/>
</dbReference>
<evidence type="ECO:0000313" key="4">
    <source>
        <dbReference type="EMBL" id="RKQ13632.1"/>
    </source>
</evidence>
<dbReference type="InterPro" id="IPR015797">
    <property type="entry name" value="NUDIX_hydrolase-like_dom_sf"/>
</dbReference>